<dbReference type="Gene3D" id="3.60.21.70">
    <property type="entry name" value="PhoD-like phosphatase"/>
    <property type="match status" value="1"/>
</dbReference>
<dbReference type="Pfam" id="PF25077">
    <property type="entry name" value="DUF7800"/>
    <property type="match status" value="1"/>
</dbReference>
<dbReference type="Pfam" id="PF09423">
    <property type="entry name" value="PhoD"/>
    <property type="match status" value="1"/>
</dbReference>
<dbReference type="InterPro" id="IPR038607">
    <property type="entry name" value="PhoD-like_sf"/>
</dbReference>
<evidence type="ECO:0000313" key="4">
    <source>
        <dbReference type="Proteomes" id="UP001596058"/>
    </source>
</evidence>
<accession>A0ABW1CXD1</accession>
<dbReference type="InterPro" id="IPR029052">
    <property type="entry name" value="Metallo-depent_PP-like"/>
</dbReference>
<dbReference type="CDD" id="cd07389">
    <property type="entry name" value="MPP_PhoD"/>
    <property type="match status" value="1"/>
</dbReference>
<evidence type="ECO:0000313" key="3">
    <source>
        <dbReference type="EMBL" id="MFC5829598.1"/>
    </source>
</evidence>
<dbReference type="EC" id="3.1.3.1" evidence="3"/>
<gene>
    <name evidence="3" type="ORF">ACFPZ3_37540</name>
</gene>
<feature type="domain" description="PhoD-like phosphatase metallophosphatase" evidence="1">
    <location>
        <begin position="130"/>
        <end position="437"/>
    </location>
</feature>
<dbReference type="GO" id="GO:0004035">
    <property type="term" value="F:alkaline phosphatase activity"/>
    <property type="evidence" value="ECO:0007669"/>
    <property type="project" value="UniProtKB-EC"/>
</dbReference>
<proteinExistence type="predicted"/>
<evidence type="ECO:0000259" key="2">
    <source>
        <dbReference type="Pfam" id="PF25077"/>
    </source>
</evidence>
<evidence type="ECO:0000259" key="1">
    <source>
        <dbReference type="Pfam" id="PF09423"/>
    </source>
</evidence>
<dbReference type="PANTHER" id="PTHR37031:SF2">
    <property type="entry name" value="PHOD-LIKE PHOSPHATASE METALLOPHOSPHATASE DOMAIN-CONTAINING PROTEIN"/>
    <property type="match status" value="1"/>
</dbReference>
<dbReference type="Proteomes" id="UP001596058">
    <property type="component" value="Unassembled WGS sequence"/>
</dbReference>
<dbReference type="EMBL" id="JBHSPA010000047">
    <property type="protein sequence ID" value="MFC5829598.1"/>
    <property type="molecule type" value="Genomic_DNA"/>
</dbReference>
<comment type="caution">
    <text evidence="3">The sequence shown here is derived from an EMBL/GenBank/DDBJ whole genome shotgun (WGS) entry which is preliminary data.</text>
</comment>
<organism evidence="3 4">
    <name type="scientific">Nonomuraea insulae</name>
    <dbReference type="NCBI Taxonomy" id="1616787"/>
    <lineage>
        <taxon>Bacteria</taxon>
        <taxon>Bacillati</taxon>
        <taxon>Actinomycetota</taxon>
        <taxon>Actinomycetes</taxon>
        <taxon>Streptosporangiales</taxon>
        <taxon>Streptosporangiaceae</taxon>
        <taxon>Nonomuraea</taxon>
    </lineage>
</organism>
<dbReference type="RefSeq" id="WP_379519089.1">
    <property type="nucleotide sequence ID" value="NZ_JBHSPA010000047.1"/>
</dbReference>
<keyword evidence="3" id="KW-0378">Hydrolase</keyword>
<dbReference type="PANTHER" id="PTHR37031">
    <property type="entry name" value="METALLOPHOSPHATASE BINDING DOMAIN PROTEIN"/>
    <property type="match status" value="1"/>
</dbReference>
<name>A0ABW1CXD1_9ACTN</name>
<dbReference type="InterPro" id="IPR056702">
    <property type="entry name" value="DUF7800"/>
</dbReference>
<dbReference type="InterPro" id="IPR018946">
    <property type="entry name" value="PhoD-like_MPP"/>
</dbReference>
<reference evidence="4" key="1">
    <citation type="journal article" date="2019" name="Int. J. Syst. Evol. Microbiol.">
        <title>The Global Catalogue of Microorganisms (GCM) 10K type strain sequencing project: providing services to taxonomists for standard genome sequencing and annotation.</title>
        <authorList>
            <consortium name="The Broad Institute Genomics Platform"/>
            <consortium name="The Broad Institute Genome Sequencing Center for Infectious Disease"/>
            <person name="Wu L."/>
            <person name="Ma J."/>
        </authorList>
    </citation>
    <scope>NUCLEOTIDE SEQUENCE [LARGE SCALE GENOMIC DNA]</scope>
    <source>
        <strain evidence="4">CCUG 53903</strain>
    </source>
</reference>
<protein>
    <submittedName>
        <fullName evidence="3">Alkaline phosphatase D family protein</fullName>
        <ecNumber evidence="3">3.1.3.1</ecNumber>
    </submittedName>
</protein>
<keyword evidence="4" id="KW-1185">Reference proteome</keyword>
<feature type="domain" description="DUF7800" evidence="2">
    <location>
        <begin position="1"/>
        <end position="85"/>
    </location>
</feature>
<sequence>MPQVVVGPLLRYVDDSSASIWVETDEPCTVSVLDACARTFTVHGHHYALVEVSGLATGSRTDYAVELDGVRVWPEPDSEFPPSVIATVDENAPVRLLFGSCRTSVPHDAAHVLSHGVDVLRAYAYDMAGQETARRPTALLMLGDQVYADEPPEQVREFIRDRRDTSAEPGEEIADFTEYAELYRLAWSDPAVRWLLSTIPTMMIFDDHDLRDDWNTSHDWREEMLAQPWWRRRVVAGLGSYWIYQHLGNLPPAERATDPLLEALRSADGDGGALLDEFAWQADQDPSQNRWSYVRRLGRNRLIVLDSRCARTLKPGGRAIVDEQEWDWFAEQATAGEVDHLLIGSSVPVLLPAGLHYLESWNEAVCEGRWGPWAARAGERIRQTLDLEHWGAFGRSFFALSRLIVRISTGAGGAGRPPASVVLLSGDVHYSYLAQAKIKNAVSNVYQAVCSPIRNPLSRLLRLANGIASFGLAGLIGRALARAAGVRAAPFAWRIRRGPWFHNAVATVEMDGRACVIGWYAAHATSGDPPDLFALSREHLTRD</sequence>
<dbReference type="SUPFAM" id="SSF56300">
    <property type="entry name" value="Metallo-dependent phosphatases"/>
    <property type="match status" value="1"/>
</dbReference>